<dbReference type="EMBL" id="BMAT01004682">
    <property type="protein sequence ID" value="GFR78067.1"/>
    <property type="molecule type" value="Genomic_DNA"/>
</dbReference>
<proteinExistence type="predicted"/>
<gene>
    <name evidence="1" type="ORF">ElyMa_002252300</name>
</gene>
<accession>A0AAV4FX72</accession>
<organism evidence="1 2">
    <name type="scientific">Elysia marginata</name>
    <dbReference type="NCBI Taxonomy" id="1093978"/>
    <lineage>
        <taxon>Eukaryota</taxon>
        <taxon>Metazoa</taxon>
        <taxon>Spiralia</taxon>
        <taxon>Lophotrochozoa</taxon>
        <taxon>Mollusca</taxon>
        <taxon>Gastropoda</taxon>
        <taxon>Heterobranchia</taxon>
        <taxon>Euthyneura</taxon>
        <taxon>Panpulmonata</taxon>
        <taxon>Sacoglossa</taxon>
        <taxon>Placobranchoidea</taxon>
        <taxon>Plakobranchidae</taxon>
        <taxon>Elysia</taxon>
    </lineage>
</organism>
<protein>
    <submittedName>
        <fullName evidence="1">Uncharacterized protein</fullName>
    </submittedName>
</protein>
<sequence length="118" mass="13221">MRGVPASVGRCGYNISITVYSSTAPHSDDHSTYDIIIINNNNLVSSNSSNHSNTYRCVDRPICVRDWYQVSSDRNKCVNFDPRDTFVTMHCNYCCVGDSCNTGVKPAVTDLFNPQKHH</sequence>
<evidence type="ECO:0000313" key="2">
    <source>
        <dbReference type="Proteomes" id="UP000762676"/>
    </source>
</evidence>
<keyword evidence="2" id="KW-1185">Reference proteome</keyword>
<name>A0AAV4FX72_9GAST</name>
<dbReference type="Proteomes" id="UP000762676">
    <property type="component" value="Unassembled WGS sequence"/>
</dbReference>
<evidence type="ECO:0000313" key="1">
    <source>
        <dbReference type="EMBL" id="GFR78067.1"/>
    </source>
</evidence>
<dbReference type="AlphaFoldDB" id="A0AAV4FX72"/>
<comment type="caution">
    <text evidence="1">The sequence shown here is derived from an EMBL/GenBank/DDBJ whole genome shotgun (WGS) entry which is preliminary data.</text>
</comment>
<reference evidence="1 2" key="1">
    <citation type="journal article" date="2021" name="Elife">
        <title>Chloroplast acquisition without the gene transfer in kleptoplastic sea slugs, Plakobranchus ocellatus.</title>
        <authorList>
            <person name="Maeda T."/>
            <person name="Takahashi S."/>
            <person name="Yoshida T."/>
            <person name="Shimamura S."/>
            <person name="Takaki Y."/>
            <person name="Nagai Y."/>
            <person name="Toyoda A."/>
            <person name="Suzuki Y."/>
            <person name="Arimoto A."/>
            <person name="Ishii H."/>
            <person name="Satoh N."/>
            <person name="Nishiyama T."/>
            <person name="Hasebe M."/>
            <person name="Maruyama T."/>
            <person name="Minagawa J."/>
            <person name="Obokata J."/>
            <person name="Shigenobu S."/>
        </authorList>
    </citation>
    <scope>NUCLEOTIDE SEQUENCE [LARGE SCALE GENOMIC DNA]</scope>
</reference>